<evidence type="ECO:0000256" key="6">
    <source>
        <dbReference type="ARBA" id="ARBA00023136"/>
    </source>
</evidence>
<evidence type="ECO:0000256" key="2">
    <source>
        <dbReference type="ARBA" id="ARBA00006448"/>
    </source>
</evidence>
<evidence type="ECO:0000259" key="8">
    <source>
        <dbReference type="Pfam" id="PF04239"/>
    </source>
</evidence>
<accession>A0A942E6R2</accession>
<keyword evidence="3" id="KW-1003">Cell membrane</keyword>
<sequence length="234" mass="25501">MEQPAQGIDLIRIFVGDQGAWIYLEILFRTLIVYGYGLLLLRWLGSRTIGQLSTVEFLLVIALGSAVGDPMFQPDVPLLHAMAVITIVVLANRGLDLLIARHKRVERLVDGEPRQIVDQGVLSEVTGDAELGASEIFQKLRQAGVKQLGEVSSAFVEPNGAMSIFQHNGTPPWGLPIVPPWEIVAPQVIAADHLVDHQMHLSCYRCGTTIAVGVGQGPGTCLRCGHDRWTPATR</sequence>
<dbReference type="AlphaFoldDB" id="A0A942E6R2"/>
<evidence type="ECO:0000256" key="7">
    <source>
        <dbReference type="SAM" id="Phobius"/>
    </source>
</evidence>
<dbReference type="PANTHER" id="PTHR34582">
    <property type="entry name" value="UPF0702 TRANSMEMBRANE PROTEIN YCAP"/>
    <property type="match status" value="1"/>
</dbReference>
<dbReference type="RefSeq" id="WP_212658021.1">
    <property type="nucleotide sequence ID" value="NZ_JAGXTP010000001.1"/>
</dbReference>
<dbReference type="Pfam" id="PF04239">
    <property type="entry name" value="DUF421"/>
    <property type="match status" value="1"/>
</dbReference>
<evidence type="ECO:0000256" key="4">
    <source>
        <dbReference type="ARBA" id="ARBA00022692"/>
    </source>
</evidence>
<feature type="transmembrane region" description="Helical" evidence="7">
    <location>
        <begin position="53"/>
        <end position="72"/>
    </location>
</feature>
<keyword evidence="4 7" id="KW-0812">Transmembrane</keyword>
<feature type="transmembrane region" description="Helical" evidence="7">
    <location>
        <begin position="78"/>
        <end position="99"/>
    </location>
</feature>
<gene>
    <name evidence="9" type="ORF">KD146_07160</name>
</gene>
<dbReference type="InterPro" id="IPR007353">
    <property type="entry name" value="DUF421"/>
</dbReference>
<dbReference type="Proteomes" id="UP000678281">
    <property type="component" value="Unassembled WGS sequence"/>
</dbReference>
<dbReference type="PANTHER" id="PTHR34582:SF6">
    <property type="entry name" value="UPF0702 TRANSMEMBRANE PROTEIN YCAP"/>
    <property type="match status" value="1"/>
</dbReference>
<evidence type="ECO:0000256" key="3">
    <source>
        <dbReference type="ARBA" id="ARBA00022475"/>
    </source>
</evidence>
<evidence type="ECO:0000313" key="9">
    <source>
        <dbReference type="EMBL" id="MBS3848477.1"/>
    </source>
</evidence>
<comment type="subcellular location">
    <subcellularLocation>
        <location evidence="1">Cell membrane</location>
        <topology evidence="1">Multi-pass membrane protein</topology>
    </subcellularLocation>
</comment>
<evidence type="ECO:0000313" key="10">
    <source>
        <dbReference type="Proteomes" id="UP000678281"/>
    </source>
</evidence>
<keyword evidence="6 7" id="KW-0472">Membrane</keyword>
<feature type="domain" description="YetF C-terminal" evidence="8">
    <location>
        <begin position="101"/>
        <end position="169"/>
    </location>
</feature>
<dbReference type="EMBL" id="JAGXTP010000001">
    <property type="protein sequence ID" value="MBS3848477.1"/>
    <property type="molecule type" value="Genomic_DNA"/>
</dbReference>
<keyword evidence="10" id="KW-1185">Reference proteome</keyword>
<dbReference type="InterPro" id="IPR023090">
    <property type="entry name" value="UPF0702_alpha/beta_dom_sf"/>
</dbReference>
<organism evidence="9 10">
    <name type="scientific">Devosia litorisediminis</name>
    <dbReference type="NCBI Taxonomy" id="2829817"/>
    <lineage>
        <taxon>Bacteria</taxon>
        <taxon>Pseudomonadati</taxon>
        <taxon>Pseudomonadota</taxon>
        <taxon>Alphaproteobacteria</taxon>
        <taxon>Hyphomicrobiales</taxon>
        <taxon>Devosiaceae</taxon>
        <taxon>Devosia</taxon>
    </lineage>
</organism>
<evidence type="ECO:0000256" key="1">
    <source>
        <dbReference type="ARBA" id="ARBA00004651"/>
    </source>
</evidence>
<proteinExistence type="inferred from homology"/>
<evidence type="ECO:0000256" key="5">
    <source>
        <dbReference type="ARBA" id="ARBA00022989"/>
    </source>
</evidence>
<protein>
    <submittedName>
        <fullName evidence="9">DUF421 domain-containing protein</fullName>
    </submittedName>
</protein>
<comment type="similarity">
    <text evidence="2">Belongs to the UPF0702 family.</text>
</comment>
<comment type="caution">
    <text evidence="9">The sequence shown here is derived from an EMBL/GenBank/DDBJ whole genome shotgun (WGS) entry which is preliminary data.</text>
</comment>
<reference evidence="9" key="1">
    <citation type="submission" date="2021-04" db="EMBL/GenBank/DDBJ databases">
        <title>Devosia litorisediminis sp. nov., isolated from a sand dune.</title>
        <authorList>
            <person name="Park S."/>
            <person name="Yoon J.-H."/>
        </authorList>
    </citation>
    <scope>NUCLEOTIDE SEQUENCE</scope>
    <source>
        <strain evidence="9">BSSL-BM10</strain>
    </source>
</reference>
<dbReference type="GO" id="GO:0005886">
    <property type="term" value="C:plasma membrane"/>
    <property type="evidence" value="ECO:0007669"/>
    <property type="project" value="UniProtKB-SubCell"/>
</dbReference>
<name>A0A942E6R2_9HYPH</name>
<dbReference type="Gene3D" id="3.30.240.20">
    <property type="entry name" value="bsu07140 like domains"/>
    <property type="match status" value="1"/>
</dbReference>
<feature type="transmembrane region" description="Helical" evidence="7">
    <location>
        <begin position="20"/>
        <end position="41"/>
    </location>
</feature>
<keyword evidence="5 7" id="KW-1133">Transmembrane helix</keyword>